<dbReference type="SUPFAM" id="SSF51069">
    <property type="entry name" value="Carbonic anhydrase"/>
    <property type="match status" value="1"/>
</dbReference>
<reference evidence="8" key="1">
    <citation type="submission" date="2022-01" db="EMBL/GenBank/DDBJ databases">
        <authorList>
            <person name="King R."/>
        </authorList>
    </citation>
    <scope>NUCLEOTIDE SEQUENCE</scope>
</reference>
<dbReference type="Gene3D" id="3.10.200.10">
    <property type="entry name" value="Alpha carbonic anhydrase"/>
    <property type="match status" value="1"/>
</dbReference>
<keyword evidence="3" id="KW-0479">Metal-binding</keyword>
<evidence type="ECO:0000256" key="4">
    <source>
        <dbReference type="ARBA" id="ARBA00022833"/>
    </source>
</evidence>
<name>A0A9N9MNY3_9CUCU</name>
<dbReference type="PANTHER" id="PTHR18952:SF265">
    <property type="entry name" value="CARBONIC ANHYDRASE"/>
    <property type="match status" value="1"/>
</dbReference>
<dbReference type="InterPro" id="IPR023561">
    <property type="entry name" value="Carbonic_anhydrase_a-class"/>
</dbReference>
<keyword evidence="9" id="KW-1185">Reference proteome</keyword>
<dbReference type="InterPro" id="IPR036398">
    <property type="entry name" value="CA_dom_sf"/>
</dbReference>
<gene>
    <name evidence="8" type="ORF">CEUTPL_LOCUS7619</name>
</gene>
<evidence type="ECO:0000256" key="2">
    <source>
        <dbReference type="ARBA" id="ARBA00012925"/>
    </source>
</evidence>
<evidence type="ECO:0000256" key="6">
    <source>
        <dbReference type="ARBA" id="ARBA00048348"/>
    </source>
</evidence>
<comment type="catalytic activity">
    <reaction evidence="6">
        <text>hydrogencarbonate + H(+) = CO2 + H2O</text>
        <dbReference type="Rhea" id="RHEA:10748"/>
        <dbReference type="ChEBI" id="CHEBI:15377"/>
        <dbReference type="ChEBI" id="CHEBI:15378"/>
        <dbReference type="ChEBI" id="CHEBI:16526"/>
        <dbReference type="ChEBI" id="CHEBI:17544"/>
        <dbReference type="EC" id="4.2.1.1"/>
    </reaction>
</comment>
<dbReference type="OrthoDB" id="429145at2759"/>
<comment type="similarity">
    <text evidence="1">Belongs to the alpha-carbonic anhydrase family.</text>
</comment>
<dbReference type="EMBL" id="OU892280">
    <property type="protein sequence ID" value="CAG9767052.1"/>
    <property type="molecule type" value="Genomic_DNA"/>
</dbReference>
<evidence type="ECO:0000259" key="7">
    <source>
        <dbReference type="PROSITE" id="PS51144"/>
    </source>
</evidence>
<dbReference type="GO" id="GO:0004089">
    <property type="term" value="F:carbonate dehydratase activity"/>
    <property type="evidence" value="ECO:0007669"/>
    <property type="project" value="UniProtKB-EC"/>
</dbReference>
<dbReference type="Pfam" id="PF00194">
    <property type="entry name" value="Carb_anhydrase"/>
    <property type="match status" value="1"/>
</dbReference>
<dbReference type="EC" id="4.2.1.1" evidence="2"/>
<protein>
    <recommendedName>
        <fullName evidence="2">carbonic anhydrase</fullName>
        <ecNumber evidence="2">4.2.1.1</ecNumber>
    </recommendedName>
</protein>
<proteinExistence type="inferred from homology"/>
<dbReference type="InterPro" id="IPR001148">
    <property type="entry name" value="CA_dom"/>
</dbReference>
<dbReference type="Proteomes" id="UP001152799">
    <property type="component" value="Chromosome 4"/>
</dbReference>
<dbReference type="CDD" id="cd00326">
    <property type="entry name" value="alpha_CA"/>
    <property type="match status" value="1"/>
</dbReference>
<accession>A0A9N9MNY3</accession>
<dbReference type="AlphaFoldDB" id="A0A9N9MNY3"/>
<dbReference type="GO" id="GO:0008270">
    <property type="term" value="F:zinc ion binding"/>
    <property type="evidence" value="ECO:0007669"/>
    <property type="project" value="InterPro"/>
</dbReference>
<evidence type="ECO:0000256" key="3">
    <source>
        <dbReference type="ARBA" id="ARBA00022723"/>
    </source>
</evidence>
<keyword evidence="5" id="KW-0456">Lyase</keyword>
<dbReference type="PROSITE" id="PS51144">
    <property type="entry name" value="ALPHA_CA_2"/>
    <property type="match status" value="1"/>
</dbReference>
<evidence type="ECO:0000256" key="5">
    <source>
        <dbReference type="ARBA" id="ARBA00023239"/>
    </source>
</evidence>
<keyword evidence="4" id="KW-0862">Zinc</keyword>
<evidence type="ECO:0000313" key="8">
    <source>
        <dbReference type="EMBL" id="CAG9767052.1"/>
    </source>
</evidence>
<dbReference type="SMART" id="SM01057">
    <property type="entry name" value="Carb_anhydrase"/>
    <property type="match status" value="1"/>
</dbReference>
<feature type="domain" description="Alpha-carbonic anhydrase" evidence="7">
    <location>
        <begin position="14"/>
        <end position="260"/>
    </location>
</feature>
<organism evidence="8 9">
    <name type="scientific">Ceutorhynchus assimilis</name>
    <name type="common">cabbage seed weevil</name>
    <dbReference type="NCBI Taxonomy" id="467358"/>
    <lineage>
        <taxon>Eukaryota</taxon>
        <taxon>Metazoa</taxon>
        <taxon>Ecdysozoa</taxon>
        <taxon>Arthropoda</taxon>
        <taxon>Hexapoda</taxon>
        <taxon>Insecta</taxon>
        <taxon>Pterygota</taxon>
        <taxon>Neoptera</taxon>
        <taxon>Endopterygota</taxon>
        <taxon>Coleoptera</taxon>
        <taxon>Polyphaga</taxon>
        <taxon>Cucujiformia</taxon>
        <taxon>Curculionidae</taxon>
        <taxon>Ceutorhynchinae</taxon>
        <taxon>Ceutorhynchus</taxon>
    </lineage>
</organism>
<sequence>MPELHDNQEEKLKNIYKKTQRGWPRLCLAGKLQSPIELTNKFAYHVPFPAITLKNFHKIEKFQIFNPSDTIVIKLPNVCYCKRPKLSGACLNKEFTLENIHFHWPSEHVIDGIRYDFETHFVFFDGRFGSFQSALGRPNGITVMAILFMKTNFTRSNNFKTLANAAKLVSKAGRSSVCDKPIDLYQFLPYDHTTFYCYQGSLSTPGCFEHVNWIVFKNTSNISIWDFKNLTTIYSRIGQLIGSNNRQLQKLNDRIVSIRDVV</sequence>
<evidence type="ECO:0000313" key="9">
    <source>
        <dbReference type="Proteomes" id="UP001152799"/>
    </source>
</evidence>
<dbReference type="PANTHER" id="PTHR18952">
    <property type="entry name" value="CARBONIC ANHYDRASE"/>
    <property type="match status" value="1"/>
</dbReference>
<evidence type="ECO:0000256" key="1">
    <source>
        <dbReference type="ARBA" id="ARBA00010718"/>
    </source>
</evidence>